<dbReference type="Gene3D" id="1.10.10.880">
    <property type="entry name" value="Anti sigma-E protein RseA, N-terminal domain"/>
    <property type="match status" value="1"/>
</dbReference>
<gene>
    <name evidence="2" type="ORF">A2150_01230</name>
</gene>
<name>A0A1F6TFU1_9PROT</name>
<dbReference type="Proteomes" id="UP000177925">
    <property type="component" value="Unassembled WGS sequence"/>
</dbReference>
<dbReference type="CDD" id="cd16328">
    <property type="entry name" value="RseA_N"/>
    <property type="match status" value="1"/>
</dbReference>
<accession>A0A1F6TFU1</accession>
<organism evidence="2 3">
    <name type="scientific">Candidatus Muproteobacteria bacterium RBG_16_64_11</name>
    <dbReference type="NCBI Taxonomy" id="1817758"/>
    <lineage>
        <taxon>Bacteria</taxon>
        <taxon>Pseudomonadati</taxon>
        <taxon>Pseudomonadota</taxon>
        <taxon>Candidatus Muproteobacteria</taxon>
    </lineage>
</organism>
<dbReference type="PANTHER" id="PTHR38104">
    <property type="match status" value="1"/>
</dbReference>
<evidence type="ECO:0000259" key="1">
    <source>
        <dbReference type="Pfam" id="PF03872"/>
    </source>
</evidence>
<dbReference type="InterPro" id="IPR052383">
    <property type="entry name" value="Anti-sigma-E_RseA-like"/>
</dbReference>
<dbReference type="EMBL" id="MFSS01000033">
    <property type="protein sequence ID" value="OGI43946.1"/>
    <property type="molecule type" value="Genomic_DNA"/>
</dbReference>
<proteinExistence type="predicted"/>
<dbReference type="PANTHER" id="PTHR38104:SF1">
    <property type="entry name" value="ANTI-SIGMA-E FACTOR RSEA"/>
    <property type="match status" value="1"/>
</dbReference>
<dbReference type="GO" id="GO:0016989">
    <property type="term" value="F:sigma factor antagonist activity"/>
    <property type="evidence" value="ECO:0007669"/>
    <property type="project" value="InterPro"/>
</dbReference>
<comment type="caution">
    <text evidence="2">The sequence shown here is derived from an EMBL/GenBank/DDBJ whole genome shotgun (WGS) entry which is preliminary data.</text>
</comment>
<reference evidence="2 3" key="1">
    <citation type="journal article" date="2016" name="Nat. Commun.">
        <title>Thousands of microbial genomes shed light on interconnected biogeochemical processes in an aquifer system.</title>
        <authorList>
            <person name="Anantharaman K."/>
            <person name="Brown C.T."/>
            <person name="Hug L.A."/>
            <person name="Sharon I."/>
            <person name="Castelle C.J."/>
            <person name="Probst A.J."/>
            <person name="Thomas B.C."/>
            <person name="Singh A."/>
            <person name="Wilkins M.J."/>
            <person name="Karaoz U."/>
            <person name="Brodie E.L."/>
            <person name="Williams K.H."/>
            <person name="Hubbard S.S."/>
            <person name="Banfield J.F."/>
        </authorList>
    </citation>
    <scope>NUCLEOTIDE SEQUENCE [LARGE SCALE GENOMIC DNA]</scope>
</reference>
<dbReference type="InterPro" id="IPR036147">
    <property type="entry name" value="Anti-sigma_E_RseA_N_sf"/>
</dbReference>
<dbReference type="SUPFAM" id="SSF89069">
    <property type="entry name" value="N-terminal, cytoplasmic domain of anti-sigmaE factor RseA"/>
    <property type="match status" value="1"/>
</dbReference>
<dbReference type="Pfam" id="PF03872">
    <property type="entry name" value="RseA_N"/>
    <property type="match status" value="1"/>
</dbReference>
<dbReference type="STRING" id="1817758.A2150_01230"/>
<dbReference type="InterPro" id="IPR005572">
    <property type="entry name" value="Anti-sigma_E_RseA_N"/>
</dbReference>
<evidence type="ECO:0000313" key="3">
    <source>
        <dbReference type="Proteomes" id="UP000177925"/>
    </source>
</evidence>
<evidence type="ECO:0000313" key="2">
    <source>
        <dbReference type="EMBL" id="OGI43946.1"/>
    </source>
</evidence>
<sequence>MNEKISALLDDELSARDRDRLLQEVGKDPVLRVAWERYHLIRAALHKDIGLVMNSDLASRILSRIEHDPAPSVLPFGRPSMRHFTRLTAGLAIAASVAVVAVVSFKATLLPGTDPASAVATAPVANPQPAPQPQVARTSPDNSLNALLVKHNEFSRATNMSGMISYVRVVSQNGDQ</sequence>
<protein>
    <recommendedName>
        <fullName evidence="1">Anti sigma-E protein RseA N-terminal domain-containing protein</fullName>
    </recommendedName>
</protein>
<dbReference type="AlphaFoldDB" id="A0A1F6TFU1"/>
<feature type="domain" description="Anti sigma-E protein RseA N-terminal" evidence="1">
    <location>
        <begin position="2"/>
        <end position="74"/>
    </location>
</feature>